<dbReference type="OrthoDB" id="5413827at2759"/>
<dbReference type="EMBL" id="JAPEUV010000062">
    <property type="protein sequence ID" value="KAJ4335372.1"/>
    <property type="molecule type" value="Genomic_DNA"/>
</dbReference>
<name>A0A9W8WXK6_9PLEO</name>
<evidence type="ECO:0000313" key="1">
    <source>
        <dbReference type="EMBL" id="KAJ4335372.1"/>
    </source>
</evidence>
<proteinExistence type="predicted"/>
<evidence type="ECO:0000313" key="2">
    <source>
        <dbReference type="Proteomes" id="UP001140562"/>
    </source>
</evidence>
<dbReference type="Proteomes" id="UP001140562">
    <property type="component" value="Unassembled WGS sequence"/>
</dbReference>
<dbReference type="PANTHER" id="PTHR38790">
    <property type="entry name" value="2EXR DOMAIN-CONTAINING PROTEIN-RELATED"/>
    <property type="match status" value="1"/>
</dbReference>
<gene>
    <name evidence="1" type="ORF">N0V87_006161</name>
</gene>
<dbReference type="AlphaFoldDB" id="A0A9W8WXK6"/>
<comment type="caution">
    <text evidence="1">The sequence shown here is derived from an EMBL/GenBank/DDBJ whole genome shotgun (WGS) entry which is preliminary data.</text>
</comment>
<reference evidence="1" key="1">
    <citation type="submission" date="2022-10" db="EMBL/GenBank/DDBJ databases">
        <title>Tapping the CABI collections for fungal endophytes: first genome assemblies for Collariella, Neodidymelliopsis, Ascochyta clinopodiicola, Didymella pomorum, Didymosphaeria variabile, Neocosmospora piperis and Neocucurbitaria cava.</title>
        <authorList>
            <person name="Hill R."/>
        </authorList>
    </citation>
    <scope>NUCLEOTIDE SEQUENCE</scope>
    <source>
        <strain evidence="1">IMI 360193</strain>
    </source>
</reference>
<dbReference type="PANTHER" id="PTHR38790:SF4">
    <property type="entry name" value="2EXR DOMAIN-CONTAINING PROTEIN"/>
    <property type="match status" value="1"/>
</dbReference>
<keyword evidence="2" id="KW-1185">Reference proteome</keyword>
<protein>
    <submittedName>
        <fullName evidence="1">Uncharacterized protein</fullName>
    </submittedName>
</protein>
<accession>A0A9W8WXK6</accession>
<organism evidence="1 2">
    <name type="scientific">Didymella glomerata</name>
    <dbReference type="NCBI Taxonomy" id="749621"/>
    <lineage>
        <taxon>Eukaryota</taxon>
        <taxon>Fungi</taxon>
        <taxon>Dikarya</taxon>
        <taxon>Ascomycota</taxon>
        <taxon>Pezizomycotina</taxon>
        <taxon>Dothideomycetes</taxon>
        <taxon>Pleosporomycetidae</taxon>
        <taxon>Pleosporales</taxon>
        <taxon>Pleosporineae</taxon>
        <taxon>Didymellaceae</taxon>
        <taxon>Didymella</taxon>
    </lineage>
</organism>
<sequence length="163" mass="18797">MSTAAAHPPLSPPTFLRLPPELCNIIYASVFSGIQIQVTERPNMSAPYQCQSRDSTGGTFSAAHFQLHIALTRTCRQIYRETRLLPFVYNPQLWHKRKTFVRWFVALHQPLRETVWSALDDAQRAAVTNTKEYRNRIAIERYNDLVGAVELWGEVRASDLFDY</sequence>